<comment type="caution">
    <text evidence="2">The sequence shown here is derived from an EMBL/GenBank/DDBJ whole genome shotgun (WGS) entry which is preliminary data.</text>
</comment>
<sequence length="122" mass="13657">MKKRQKPIAGSNAAEAPLRMSIVKVEAKEEPSERMDLCAYSTCEDLRGRTCQVLTCSYLIFQWMKCSMWSGSSEKDHLQTDKFFKGVSIKVTAIAPFFPAAFQTPPTSAGEPHRWTRHGGKA</sequence>
<keyword evidence="3" id="KW-1185">Reference proteome</keyword>
<reference evidence="2" key="1">
    <citation type="journal article" date="2023" name="Plant J.">
        <title>The genome of the king protea, Protea cynaroides.</title>
        <authorList>
            <person name="Chang J."/>
            <person name="Duong T.A."/>
            <person name="Schoeman C."/>
            <person name="Ma X."/>
            <person name="Roodt D."/>
            <person name="Barker N."/>
            <person name="Li Z."/>
            <person name="Van de Peer Y."/>
            <person name="Mizrachi E."/>
        </authorList>
    </citation>
    <scope>NUCLEOTIDE SEQUENCE</scope>
    <source>
        <tissue evidence="2">Young leaves</tissue>
    </source>
</reference>
<feature type="region of interest" description="Disordered" evidence="1">
    <location>
        <begin position="103"/>
        <end position="122"/>
    </location>
</feature>
<organism evidence="2 3">
    <name type="scientific">Protea cynaroides</name>
    <dbReference type="NCBI Taxonomy" id="273540"/>
    <lineage>
        <taxon>Eukaryota</taxon>
        <taxon>Viridiplantae</taxon>
        <taxon>Streptophyta</taxon>
        <taxon>Embryophyta</taxon>
        <taxon>Tracheophyta</taxon>
        <taxon>Spermatophyta</taxon>
        <taxon>Magnoliopsida</taxon>
        <taxon>Proteales</taxon>
        <taxon>Proteaceae</taxon>
        <taxon>Protea</taxon>
    </lineage>
</organism>
<proteinExistence type="predicted"/>
<accession>A0A9Q0GRE7</accession>
<dbReference type="AlphaFoldDB" id="A0A9Q0GRE7"/>
<dbReference type="EMBL" id="JAMYWD010000012">
    <property type="protein sequence ID" value="KAJ4951293.1"/>
    <property type="molecule type" value="Genomic_DNA"/>
</dbReference>
<dbReference type="Proteomes" id="UP001141806">
    <property type="component" value="Unassembled WGS sequence"/>
</dbReference>
<gene>
    <name evidence="2" type="ORF">NE237_028125</name>
</gene>
<protein>
    <submittedName>
        <fullName evidence="2">Uncharacterized protein</fullName>
    </submittedName>
</protein>
<evidence type="ECO:0000313" key="2">
    <source>
        <dbReference type="EMBL" id="KAJ4951293.1"/>
    </source>
</evidence>
<name>A0A9Q0GRE7_9MAGN</name>
<evidence type="ECO:0000256" key="1">
    <source>
        <dbReference type="SAM" id="MobiDB-lite"/>
    </source>
</evidence>
<evidence type="ECO:0000313" key="3">
    <source>
        <dbReference type="Proteomes" id="UP001141806"/>
    </source>
</evidence>